<evidence type="ECO:0000259" key="3">
    <source>
        <dbReference type="PROSITE" id="PS51194"/>
    </source>
</evidence>
<dbReference type="InterPro" id="IPR049730">
    <property type="entry name" value="SNF2/RAD54-like_C"/>
</dbReference>
<organism evidence="4 5">
    <name type="scientific">Phototrophicus methaneseepsis</name>
    <dbReference type="NCBI Taxonomy" id="2710758"/>
    <lineage>
        <taxon>Bacteria</taxon>
        <taxon>Bacillati</taxon>
        <taxon>Chloroflexota</taxon>
        <taxon>Candidatus Thermofontia</taxon>
        <taxon>Phototrophicales</taxon>
        <taxon>Phototrophicaceae</taxon>
        <taxon>Phototrophicus</taxon>
    </lineage>
</organism>
<dbReference type="GO" id="GO:0004386">
    <property type="term" value="F:helicase activity"/>
    <property type="evidence" value="ECO:0007669"/>
    <property type="project" value="UniProtKB-KW"/>
</dbReference>
<keyword evidence="5" id="KW-1185">Reference proteome</keyword>
<reference evidence="4 5" key="1">
    <citation type="submission" date="2020-02" db="EMBL/GenBank/DDBJ databases">
        <authorList>
            <person name="Zheng R.K."/>
            <person name="Sun C.M."/>
        </authorList>
    </citation>
    <scope>NUCLEOTIDE SEQUENCE [LARGE SCALE GENOMIC DNA]</scope>
    <source>
        <strain evidence="5">rifampicinis</strain>
    </source>
</reference>
<keyword evidence="1" id="KW-0378">Hydrolase</keyword>
<keyword evidence="4" id="KW-0067">ATP-binding</keyword>
<dbReference type="PANTHER" id="PTHR10799">
    <property type="entry name" value="SNF2/RAD54 HELICASE FAMILY"/>
    <property type="match status" value="1"/>
</dbReference>
<keyword evidence="4" id="KW-0347">Helicase</keyword>
<dbReference type="SMART" id="SM00490">
    <property type="entry name" value="HELICc"/>
    <property type="match status" value="1"/>
</dbReference>
<evidence type="ECO:0000259" key="2">
    <source>
        <dbReference type="PROSITE" id="PS51192"/>
    </source>
</evidence>
<dbReference type="InterPro" id="IPR038718">
    <property type="entry name" value="SNF2-like_sf"/>
</dbReference>
<accession>A0A7S8IEX3</accession>
<dbReference type="InterPro" id="IPR027417">
    <property type="entry name" value="P-loop_NTPase"/>
</dbReference>
<dbReference type="SMART" id="SM00487">
    <property type="entry name" value="DEXDc"/>
    <property type="match status" value="1"/>
</dbReference>
<keyword evidence="4" id="KW-0547">Nucleotide-binding</keyword>
<dbReference type="Proteomes" id="UP000594468">
    <property type="component" value="Chromosome"/>
</dbReference>
<dbReference type="RefSeq" id="WP_195171076.1">
    <property type="nucleotide sequence ID" value="NZ_CP062983.1"/>
</dbReference>
<dbReference type="EMBL" id="CP062983">
    <property type="protein sequence ID" value="QPC83007.1"/>
    <property type="molecule type" value="Genomic_DNA"/>
</dbReference>
<evidence type="ECO:0000313" key="4">
    <source>
        <dbReference type="EMBL" id="QPC83007.1"/>
    </source>
</evidence>
<dbReference type="SUPFAM" id="SSF52540">
    <property type="entry name" value="P-loop containing nucleoside triphosphate hydrolases"/>
    <property type="match status" value="2"/>
</dbReference>
<proteinExistence type="predicted"/>
<dbReference type="Gene3D" id="3.40.50.10810">
    <property type="entry name" value="Tandem AAA-ATPase domain"/>
    <property type="match status" value="1"/>
</dbReference>
<dbReference type="Pfam" id="PF00176">
    <property type="entry name" value="SNF2-rel_dom"/>
    <property type="match status" value="1"/>
</dbReference>
<dbReference type="PROSITE" id="PS51194">
    <property type="entry name" value="HELICASE_CTER"/>
    <property type="match status" value="1"/>
</dbReference>
<name>A0A7S8IEX3_9CHLR</name>
<dbReference type="InterPro" id="IPR000330">
    <property type="entry name" value="SNF2_N"/>
</dbReference>
<dbReference type="KEGG" id="pmet:G4Y79_01130"/>
<sequence>MIDQTNVTLRAGMIVRIPFDTDDPEATGGDYREFRTGHITDVDYDQRRTTIKFLHIDMGREYTEERLVDIADIERCLLPEDIHVRLKSQKGQHRLLTCTTNVFNNDCLVDYYVQISDTIEVISEVDILFSSHLQAPNPLHQLKSYELHNPVWLTKRNQILESYRALQNATFGIESLVGTRVQLLAHQAEVIAEALSNSRCRYVLADEVGLGKTIEACVILKSLKQRERVNVLIVVPSSLIRQWHNELDNKFWLTFQIIDTPKKVNPQYQDTIISSEVLSESDILQRWVLLQSWELLVIDEAHRARQNNNLYDTLMTLSELANHVLLLSATPIQREAQEYIALLKLLDPVQYDRLDQVVFDSMLNAQQRIREVVAYLARDLTPEYFNADDFRDEIEVIVSELEHDNIFRSLVEAVKTNDDLDKARDAIAYVSTNYRIESQIIRNRRKTLRERDQLILPDRHFSMEYAYKASEYEKRVLQALHGYADLFQTKADCLPLLQNLFLAFASSPDALSVLLNIRQTGSTTDVLCTQTDKIVEYTRIQHYPPEEHSILQELVWLTERWKTETDERLRQLPSDISPDEPHRLAQAVRAIDNIVRLKKKKVVVFSNWHPTIKKLRRILDMRYGSSRIAQFLFDMTAEELQAQVDRFQSEDDCLILLTDESGGEGRNFQIADSIIHIDVPWTPSTIEQRIGRVDRLGREGEVNSIVPFAIDSLEGDLVTLWQDAFRLFSESLSGLEIVLEAVQDRIAHAFLQDSREGLANLRDQMIQKADDLRIAVEEERYYEENTGNQEWSRELRNLLDRYNDGALLGEPILKWASLAGLHHHYNPHTRIARIGRDDFNMKSIKNAKFVNPPNMYAALERSRRRNNQVLIGTFDRQIAVRREDLIFFAPGEPWTDNILQNAILSDRGRSCAIQRMSENISDPWHGFEYLFTCKVNSRSLFAEGLLPVHLFKAGEFFMISATHKILVSFEGQIMRYSSPEAGIVRADYNRQMGDIHLGKRGGNQPPLHELKSRFTSFQWQEAIDQSFNIAMANLKGDYAELIEEDVETARNILDQRIRGQIASLTWLPEEKRQYREDELVVTKKVNTALLNGMANAEWNLESVCFWMLVPTQ</sequence>
<feature type="domain" description="Helicase ATP-binding" evidence="2">
    <location>
        <begin position="193"/>
        <end position="349"/>
    </location>
</feature>
<gene>
    <name evidence="4" type="ORF">G4Y79_01130</name>
</gene>
<dbReference type="InterPro" id="IPR001650">
    <property type="entry name" value="Helicase_C-like"/>
</dbReference>
<protein>
    <submittedName>
        <fullName evidence="4">DEAD/DEAH box helicase</fullName>
    </submittedName>
</protein>
<dbReference type="InterPro" id="IPR014001">
    <property type="entry name" value="Helicase_ATP-bd"/>
</dbReference>
<evidence type="ECO:0000256" key="1">
    <source>
        <dbReference type="ARBA" id="ARBA00022801"/>
    </source>
</evidence>
<dbReference type="Pfam" id="PF00271">
    <property type="entry name" value="Helicase_C"/>
    <property type="match status" value="1"/>
</dbReference>
<dbReference type="AlphaFoldDB" id="A0A7S8IEX3"/>
<dbReference type="PROSITE" id="PS51192">
    <property type="entry name" value="HELICASE_ATP_BIND_1"/>
    <property type="match status" value="1"/>
</dbReference>
<dbReference type="Gene3D" id="3.40.50.300">
    <property type="entry name" value="P-loop containing nucleotide triphosphate hydrolases"/>
    <property type="match status" value="1"/>
</dbReference>
<feature type="domain" description="Helicase C-terminal" evidence="3">
    <location>
        <begin position="589"/>
        <end position="743"/>
    </location>
</feature>
<dbReference type="GO" id="GO:0016787">
    <property type="term" value="F:hydrolase activity"/>
    <property type="evidence" value="ECO:0007669"/>
    <property type="project" value="UniProtKB-KW"/>
</dbReference>
<dbReference type="GO" id="GO:0005524">
    <property type="term" value="F:ATP binding"/>
    <property type="evidence" value="ECO:0007669"/>
    <property type="project" value="InterPro"/>
</dbReference>
<evidence type="ECO:0000313" key="5">
    <source>
        <dbReference type="Proteomes" id="UP000594468"/>
    </source>
</evidence>
<dbReference type="CDD" id="cd18793">
    <property type="entry name" value="SF2_C_SNF"/>
    <property type="match status" value="1"/>
</dbReference>